<proteinExistence type="predicted"/>
<evidence type="ECO:0000313" key="2">
    <source>
        <dbReference type="Proteomes" id="UP000676649"/>
    </source>
</evidence>
<dbReference type="RefSeq" id="WP_215580078.1">
    <property type="nucleotide sequence ID" value="NZ_CP073754.1"/>
</dbReference>
<dbReference type="AlphaFoldDB" id="A0A975MLB6"/>
<protein>
    <submittedName>
        <fullName evidence="1">Uncharacterized protein</fullName>
    </submittedName>
</protein>
<accession>A0A975MLB6</accession>
<keyword evidence="2" id="KW-1185">Reference proteome</keyword>
<dbReference type="KEGG" id="mpad:KEF85_09980"/>
<dbReference type="Proteomes" id="UP000676649">
    <property type="component" value="Chromosome"/>
</dbReference>
<gene>
    <name evidence="1" type="ORF">KEF85_09980</name>
</gene>
<evidence type="ECO:0000313" key="1">
    <source>
        <dbReference type="EMBL" id="QWF69704.1"/>
    </source>
</evidence>
<name>A0A975MLB6_9GAMM</name>
<dbReference type="EMBL" id="CP073754">
    <property type="protein sequence ID" value="QWF69704.1"/>
    <property type="molecule type" value="Genomic_DNA"/>
</dbReference>
<sequence>MARPYSHTQFFRRVPNALLARYFQDKHGVLLDVDFTKLKETEVELVFKGFNALSEEKHLAIEAECQNIDGMTCKGGITALADEAGFHLDSHFLQAIEDTHG</sequence>
<organism evidence="1 2">
    <name type="scientific">Methylomonas paludis</name>
    <dbReference type="NCBI Taxonomy" id="1173101"/>
    <lineage>
        <taxon>Bacteria</taxon>
        <taxon>Pseudomonadati</taxon>
        <taxon>Pseudomonadota</taxon>
        <taxon>Gammaproteobacteria</taxon>
        <taxon>Methylococcales</taxon>
        <taxon>Methylococcaceae</taxon>
        <taxon>Methylomonas</taxon>
    </lineage>
</organism>
<reference evidence="1" key="1">
    <citation type="submission" date="2021-04" db="EMBL/GenBank/DDBJ databases">
        <title>Draft genome sequence data of methanotrophic Methylovulum sp. strain S1L and Methylomonas sp. strain S2AM isolated from boreal lake water columns.</title>
        <authorList>
            <person name="Rissanen A.J."/>
            <person name="Mangayil R."/>
            <person name="Svenning M.M."/>
            <person name="Khanongnuch R."/>
        </authorList>
    </citation>
    <scope>NUCLEOTIDE SEQUENCE</scope>
    <source>
        <strain evidence="1">S2AM</strain>
    </source>
</reference>